<dbReference type="GO" id="GO:0006401">
    <property type="term" value="P:RNA catabolic process"/>
    <property type="evidence" value="ECO:0007669"/>
    <property type="project" value="InterPro"/>
</dbReference>
<dbReference type="EMBL" id="VEPZ02000867">
    <property type="protein sequence ID" value="KAE8715060.1"/>
    <property type="molecule type" value="Genomic_DNA"/>
</dbReference>
<dbReference type="Proteomes" id="UP000436088">
    <property type="component" value="Unassembled WGS sequence"/>
</dbReference>
<evidence type="ECO:0000313" key="2">
    <source>
        <dbReference type="Proteomes" id="UP000436088"/>
    </source>
</evidence>
<gene>
    <name evidence="1" type="ORF">F3Y22_tig00110187pilonHSYRG00498</name>
</gene>
<dbReference type="CDD" id="cd09271">
    <property type="entry name" value="RNase_H2-C"/>
    <property type="match status" value="1"/>
</dbReference>
<dbReference type="InterPro" id="IPR013924">
    <property type="entry name" value="RNase_H2_suC"/>
</dbReference>
<keyword evidence="2" id="KW-1185">Reference proteome</keyword>
<accession>A0A6A3BDD3</accession>
<sequence>MAEDRGTTGTINLSQNVKEETINISGQIHHLPCYIKFNGPCSVSQYFKPKLKGKDIDGLTVKEAHFRGRKLQGTTISLPNGYSGFVLTKKTSGKRKACDVSEENSNNWEMKAMFDELTYWNHDSLPSKDDPFLRSFHWFAVAEASSDKGKPMYLSLMTQELILELHKPVKAEDLATVDAAPGRN</sequence>
<evidence type="ECO:0000313" key="1">
    <source>
        <dbReference type="EMBL" id="KAE8715060.1"/>
    </source>
</evidence>
<name>A0A6A3BDD3_HIBSY</name>
<reference evidence="1" key="1">
    <citation type="submission" date="2019-09" db="EMBL/GenBank/DDBJ databases">
        <title>Draft genome information of white flower Hibiscus syriacus.</title>
        <authorList>
            <person name="Kim Y.-M."/>
        </authorList>
    </citation>
    <scope>NUCLEOTIDE SEQUENCE [LARGE SCALE GENOMIC DNA]</scope>
    <source>
        <strain evidence="1">YM2019G1</strain>
    </source>
</reference>
<proteinExistence type="predicted"/>
<organism evidence="1 2">
    <name type="scientific">Hibiscus syriacus</name>
    <name type="common">Rose of Sharon</name>
    <dbReference type="NCBI Taxonomy" id="106335"/>
    <lineage>
        <taxon>Eukaryota</taxon>
        <taxon>Viridiplantae</taxon>
        <taxon>Streptophyta</taxon>
        <taxon>Embryophyta</taxon>
        <taxon>Tracheophyta</taxon>
        <taxon>Spermatophyta</taxon>
        <taxon>Magnoliopsida</taxon>
        <taxon>eudicotyledons</taxon>
        <taxon>Gunneridae</taxon>
        <taxon>Pentapetalae</taxon>
        <taxon>rosids</taxon>
        <taxon>malvids</taxon>
        <taxon>Malvales</taxon>
        <taxon>Malvaceae</taxon>
        <taxon>Malvoideae</taxon>
        <taxon>Hibiscus</taxon>
    </lineage>
</organism>
<protein>
    <submittedName>
        <fullName evidence="1">Phloem protein 2, putative isoform 1</fullName>
    </submittedName>
</protein>
<dbReference type="Pfam" id="PF08615">
    <property type="entry name" value="RNase_H2_suC"/>
    <property type="match status" value="1"/>
</dbReference>
<dbReference type="PANTHER" id="PTHR47204:SF1">
    <property type="entry name" value="RIBONUCLEASE H2 SUBUNIT C"/>
    <property type="match status" value="1"/>
</dbReference>
<dbReference type="PANTHER" id="PTHR47204">
    <property type="entry name" value="OS02G0168900 PROTEIN"/>
    <property type="match status" value="1"/>
</dbReference>
<dbReference type="AlphaFoldDB" id="A0A6A3BDD3"/>
<dbReference type="GO" id="GO:0032299">
    <property type="term" value="C:ribonuclease H2 complex"/>
    <property type="evidence" value="ECO:0007669"/>
    <property type="project" value="InterPro"/>
</dbReference>
<comment type="caution">
    <text evidence="1">The sequence shown here is derived from an EMBL/GenBank/DDBJ whole genome shotgun (WGS) entry which is preliminary data.</text>
</comment>
<dbReference type="Gene3D" id="2.40.128.680">
    <property type="match status" value="1"/>
</dbReference>